<feature type="compositionally biased region" description="Basic and acidic residues" evidence="4">
    <location>
        <begin position="152"/>
        <end position="161"/>
    </location>
</feature>
<dbReference type="InterPro" id="IPR002052">
    <property type="entry name" value="DNA_methylase_N6_adenine_CS"/>
</dbReference>
<dbReference type="Pfam" id="PF01555">
    <property type="entry name" value="N6_N4_Mtase"/>
    <property type="match status" value="1"/>
</dbReference>
<reference evidence="6" key="1">
    <citation type="journal article" date="2015" name="Front. Microbiol.">
        <title>Combining genomic sequencing methods to explore viral diversity and reveal potential virus-host interactions.</title>
        <authorList>
            <person name="Chow C.E."/>
            <person name="Winget D.M."/>
            <person name="White R.A.III."/>
            <person name="Hallam S.J."/>
            <person name="Suttle C.A."/>
        </authorList>
    </citation>
    <scope>NUCLEOTIDE SEQUENCE</scope>
    <source>
        <strain evidence="6">Oxic1_10</strain>
    </source>
</reference>
<keyword evidence="3" id="KW-0808">Transferase</keyword>
<dbReference type="PANTHER" id="PTHR13370">
    <property type="entry name" value="RNA METHYLASE-RELATED"/>
    <property type="match status" value="1"/>
</dbReference>
<protein>
    <submittedName>
        <fullName evidence="6">DNA methylase</fullName>
    </submittedName>
</protein>
<evidence type="ECO:0000256" key="2">
    <source>
        <dbReference type="ARBA" id="ARBA00022603"/>
    </source>
</evidence>
<dbReference type="InterPro" id="IPR002941">
    <property type="entry name" value="DNA_methylase_N4/N6"/>
</dbReference>
<dbReference type="EMBL" id="KR029605">
    <property type="protein sequence ID" value="AKH48536.1"/>
    <property type="molecule type" value="Genomic_DNA"/>
</dbReference>
<dbReference type="GO" id="GO:0008170">
    <property type="term" value="F:N-methyltransferase activity"/>
    <property type="evidence" value="ECO:0007669"/>
    <property type="project" value="InterPro"/>
</dbReference>
<feature type="compositionally biased region" description="Polar residues" evidence="4">
    <location>
        <begin position="162"/>
        <end position="171"/>
    </location>
</feature>
<feature type="region of interest" description="Disordered" evidence="4">
    <location>
        <begin position="146"/>
        <end position="171"/>
    </location>
</feature>
<evidence type="ECO:0000256" key="4">
    <source>
        <dbReference type="SAM" id="MobiDB-lite"/>
    </source>
</evidence>
<dbReference type="GO" id="GO:0032259">
    <property type="term" value="P:methylation"/>
    <property type="evidence" value="ECO:0007669"/>
    <property type="project" value="UniProtKB-KW"/>
</dbReference>
<dbReference type="SUPFAM" id="SSF53335">
    <property type="entry name" value="S-adenosyl-L-methionine-dependent methyltransferases"/>
    <property type="match status" value="1"/>
</dbReference>
<dbReference type="InterPro" id="IPR029063">
    <property type="entry name" value="SAM-dependent_MTases_sf"/>
</dbReference>
<dbReference type="PANTHER" id="PTHR13370:SF3">
    <property type="entry name" value="TRNA (GUANINE(10)-N2)-METHYLTRANSFERASE HOMOLOG"/>
    <property type="match status" value="1"/>
</dbReference>
<accession>A0A0F7LBF0</accession>
<dbReference type="PROSITE" id="PS00092">
    <property type="entry name" value="N6_MTASE"/>
    <property type="match status" value="1"/>
</dbReference>
<sequence>MEKKVLSKIMQLFNDDCLKVLPTIPDKSIDLILTDPPYGTTQCKWDSIIPFEPMWNELKRIIKDNGCIALFGTEPFSSYLRLSNLNWYKYDWTWNKNSSTGFMNAKLRPMNTIELISIFSNGRTAPNKISNMIYYPQGLIEHNKIAKSGNKPNKENSKYRENSSPSNKGGYVQQYTNYPRNYLEFAYQKKAVHPTQKPVALLEYLIKTYTNENDTVLDFTMGSGSTGVAAKNLNREFIGIELDKTYFDIAIDRIELTLF</sequence>
<name>A0A0F7LBF0_9VIRU</name>
<reference evidence="6" key="2">
    <citation type="submission" date="2015-03" db="EMBL/GenBank/DDBJ databases">
        <authorList>
            <person name="Chow C.-E.T."/>
            <person name="Winget D.M."/>
            <person name="White R.A.III."/>
            <person name="Hallam S.J."/>
            <person name="Suttle C.A."/>
        </authorList>
    </citation>
    <scope>NUCLEOTIDE SEQUENCE</scope>
    <source>
        <strain evidence="6">Oxic1_10</strain>
    </source>
</reference>
<evidence type="ECO:0000259" key="5">
    <source>
        <dbReference type="Pfam" id="PF01555"/>
    </source>
</evidence>
<evidence type="ECO:0000256" key="1">
    <source>
        <dbReference type="ARBA" id="ARBA00006594"/>
    </source>
</evidence>
<dbReference type="PRINTS" id="PR00508">
    <property type="entry name" value="S21N4MTFRASE"/>
</dbReference>
<proteinExistence type="inferred from homology"/>
<dbReference type="GO" id="GO:0009007">
    <property type="term" value="F:site-specific DNA-methyltransferase (adenine-specific) activity"/>
    <property type="evidence" value="ECO:0007669"/>
    <property type="project" value="TreeGrafter"/>
</dbReference>
<feature type="domain" description="DNA methylase N-4/N-6" evidence="5">
    <location>
        <begin position="29"/>
        <end position="251"/>
    </location>
</feature>
<comment type="similarity">
    <text evidence="1">Belongs to the N(4)/N(6)-methyltransferase family.</text>
</comment>
<organism evidence="6">
    <name type="scientific">uncultured marine virus</name>
    <dbReference type="NCBI Taxonomy" id="186617"/>
    <lineage>
        <taxon>Viruses</taxon>
        <taxon>environmental samples</taxon>
    </lineage>
</organism>
<dbReference type="InterPro" id="IPR001091">
    <property type="entry name" value="RM_Methyltransferase"/>
</dbReference>
<dbReference type="Gene3D" id="3.40.50.150">
    <property type="entry name" value="Vaccinia Virus protein VP39"/>
    <property type="match status" value="1"/>
</dbReference>
<evidence type="ECO:0000313" key="6">
    <source>
        <dbReference type="EMBL" id="AKH48536.1"/>
    </source>
</evidence>
<evidence type="ECO:0000256" key="3">
    <source>
        <dbReference type="ARBA" id="ARBA00022679"/>
    </source>
</evidence>
<keyword evidence="2 6" id="KW-0489">Methyltransferase</keyword>
<dbReference type="GO" id="GO:0003677">
    <property type="term" value="F:DNA binding"/>
    <property type="evidence" value="ECO:0007669"/>
    <property type="project" value="InterPro"/>
</dbReference>